<dbReference type="EMBL" id="JAMSHJ010000004">
    <property type="protein sequence ID" value="KAI5421221.1"/>
    <property type="molecule type" value="Genomic_DNA"/>
</dbReference>
<feature type="domain" description="Reverse transcriptase zinc-binding" evidence="1">
    <location>
        <begin position="23"/>
        <end position="63"/>
    </location>
</feature>
<evidence type="ECO:0000313" key="3">
    <source>
        <dbReference type="Proteomes" id="UP001058974"/>
    </source>
</evidence>
<reference evidence="2 3" key="1">
    <citation type="journal article" date="2022" name="Nat. Genet.">
        <title>Improved pea reference genome and pan-genome highlight genomic features and evolutionary characteristics.</title>
        <authorList>
            <person name="Yang T."/>
            <person name="Liu R."/>
            <person name="Luo Y."/>
            <person name="Hu S."/>
            <person name="Wang D."/>
            <person name="Wang C."/>
            <person name="Pandey M.K."/>
            <person name="Ge S."/>
            <person name="Xu Q."/>
            <person name="Li N."/>
            <person name="Li G."/>
            <person name="Huang Y."/>
            <person name="Saxena R.K."/>
            <person name="Ji Y."/>
            <person name="Li M."/>
            <person name="Yan X."/>
            <person name="He Y."/>
            <person name="Liu Y."/>
            <person name="Wang X."/>
            <person name="Xiang C."/>
            <person name="Varshney R.K."/>
            <person name="Ding H."/>
            <person name="Gao S."/>
            <person name="Zong X."/>
        </authorList>
    </citation>
    <scope>NUCLEOTIDE SEQUENCE [LARGE SCALE GENOMIC DNA]</scope>
    <source>
        <strain evidence="2 3">cv. Zhongwan 6</strain>
    </source>
</reference>
<name>A0A9D5AVZ1_PEA</name>
<keyword evidence="3" id="KW-1185">Reference proteome</keyword>
<proteinExistence type="predicted"/>
<evidence type="ECO:0000259" key="1">
    <source>
        <dbReference type="Pfam" id="PF13966"/>
    </source>
</evidence>
<dbReference type="Gramene" id="Psat04G0488900-T1">
    <property type="protein sequence ID" value="KAI5421221.1"/>
    <property type="gene ID" value="KIW84_044889"/>
</dbReference>
<dbReference type="Pfam" id="PF13966">
    <property type="entry name" value="zf-RVT"/>
    <property type="match status" value="1"/>
</dbReference>
<sequence length="131" mass="14880">MFFPACKTSFPPLRISPRDLFFALNLLWKTNAPSNIQVFTLRLFLNRLQTKDELAKRGIMSSSHNMIKEELLISCLNAEARAREHRMAARKDRMIALVGSIKEAIEFLTCSGFDLDIDFGPTSDPCPSYLP</sequence>
<organism evidence="2 3">
    <name type="scientific">Pisum sativum</name>
    <name type="common">Garden pea</name>
    <name type="synonym">Lathyrus oleraceus</name>
    <dbReference type="NCBI Taxonomy" id="3888"/>
    <lineage>
        <taxon>Eukaryota</taxon>
        <taxon>Viridiplantae</taxon>
        <taxon>Streptophyta</taxon>
        <taxon>Embryophyta</taxon>
        <taxon>Tracheophyta</taxon>
        <taxon>Spermatophyta</taxon>
        <taxon>Magnoliopsida</taxon>
        <taxon>eudicotyledons</taxon>
        <taxon>Gunneridae</taxon>
        <taxon>Pentapetalae</taxon>
        <taxon>rosids</taxon>
        <taxon>fabids</taxon>
        <taxon>Fabales</taxon>
        <taxon>Fabaceae</taxon>
        <taxon>Papilionoideae</taxon>
        <taxon>50 kb inversion clade</taxon>
        <taxon>NPAAA clade</taxon>
        <taxon>Hologalegina</taxon>
        <taxon>IRL clade</taxon>
        <taxon>Fabeae</taxon>
        <taxon>Lathyrus</taxon>
    </lineage>
</organism>
<evidence type="ECO:0000313" key="2">
    <source>
        <dbReference type="EMBL" id="KAI5421221.1"/>
    </source>
</evidence>
<protein>
    <recommendedName>
        <fullName evidence="1">Reverse transcriptase zinc-binding domain-containing protein</fullName>
    </recommendedName>
</protein>
<dbReference type="Proteomes" id="UP001058974">
    <property type="component" value="Chromosome 4"/>
</dbReference>
<gene>
    <name evidence="2" type="ORF">KIW84_044889</name>
</gene>
<comment type="caution">
    <text evidence="2">The sequence shown here is derived from an EMBL/GenBank/DDBJ whole genome shotgun (WGS) entry which is preliminary data.</text>
</comment>
<dbReference type="AlphaFoldDB" id="A0A9D5AVZ1"/>
<accession>A0A9D5AVZ1</accession>
<dbReference type="InterPro" id="IPR026960">
    <property type="entry name" value="RVT-Znf"/>
</dbReference>